<dbReference type="GeneID" id="111309529"/>
<evidence type="ECO:0000259" key="1">
    <source>
        <dbReference type="Pfam" id="PF00646"/>
    </source>
</evidence>
<dbReference type="OrthoDB" id="1747092at2759"/>
<sequence>MNNGDWPADMLIEIILKLPFKSIIHFKCVGKTWCDLFQNPCYVTHHLSISKKNKRLLVYYHDDNNDNVLMRLFVDQKLVSYHDLHQQLPSHISDLYVFELRVDNGLICLCDAYNCRITLMESRHKRIQDSPCL</sequence>
<proteinExistence type="predicted"/>
<evidence type="ECO:0000313" key="3">
    <source>
        <dbReference type="RefSeq" id="XP_022764299.1"/>
    </source>
</evidence>
<dbReference type="AlphaFoldDB" id="A0A6P6AHF3"/>
<dbReference type="KEGG" id="dzi:111309529"/>
<organism evidence="2 3">
    <name type="scientific">Durio zibethinus</name>
    <name type="common">Durian</name>
    <dbReference type="NCBI Taxonomy" id="66656"/>
    <lineage>
        <taxon>Eukaryota</taxon>
        <taxon>Viridiplantae</taxon>
        <taxon>Streptophyta</taxon>
        <taxon>Embryophyta</taxon>
        <taxon>Tracheophyta</taxon>
        <taxon>Spermatophyta</taxon>
        <taxon>Magnoliopsida</taxon>
        <taxon>eudicotyledons</taxon>
        <taxon>Gunneridae</taxon>
        <taxon>Pentapetalae</taxon>
        <taxon>rosids</taxon>
        <taxon>malvids</taxon>
        <taxon>Malvales</taxon>
        <taxon>Malvaceae</taxon>
        <taxon>Helicteroideae</taxon>
        <taxon>Durio</taxon>
    </lineage>
</organism>
<evidence type="ECO:0000313" key="2">
    <source>
        <dbReference type="Proteomes" id="UP000515121"/>
    </source>
</evidence>
<feature type="domain" description="F-box" evidence="1">
    <location>
        <begin position="6"/>
        <end position="41"/>
    </location>
</feature>
<gene>
    <name evidence="3" type="primary">LOC111309529</name>
</gene>
<name>A0A6P6AHF3_DURZI</name>
<dbReference type="PANTHER" id="PTHR31111:SF136">
    <property type="entry name" value="F-BOX ASSOCIATED DOMAIN-CONTAINING PROTEIN"/>
    <property type="match status" value="1"/>
</dbReference>
<accession>A0A6P6AHF3</accession>
<dbReference type="PANTHER" id="PTHR31111">
    <property type="entry name" value="BNAA05G37150D PROTEIN-RELATED"/>
    <property type="match status" value="1"/>
</dbReference>
<dbReference type="Proteomes" id="UP000515121">
    <property type="component" value="Unplaced"/>
</dbReference>
<reference evidence="3" key="1">
    <citation type="submission" date="2025-08" db="UniProtKB">
        <authorList>
            <consortium name="RefSeq"/>
        </authorList>
    </citation>
    <scope>IDENTIFICATION</scope>
    <source>
        <tissue evidence="3">Fruit stalk</tissue>
    </source>
</reference>
<dbReference type="SUPFAM" id="SSF81383">
    <property type="entry name" value="F-box domain"/>
    <property type="match status" value="1"/>
</dbReference>
<protein>
    <submittedName>
        <fullName evidence="3">F-box protein At1g47765</fullName>
    </submittedName>
</protein>
<dbReference type="InterPro" id="IPR036047">
    <property type="entry name" value="F-box-like_dom_sf"/>
</dbReference>
<dbReference type="RefSeq" id="XP_022764299.1">
    <property type="nucleotide sequence ID" value="XM_022908564.1"/>
</dbReference>
<keyword evidence="2" id="KW-1185">Reference proteome</keyword>
<dbReference type="Pfam" id="PF00646">
    <property type="entry name" value="F-box"/>
    <property type="match status" value="1"/>
</dbReference>
<dbReference type="InterPro" id="IPR001810">
    <property type="entry name" value="F-box_dom"/>
</dbReference>